<dbReference type="PANTHER" id="PTHR43790:SF9">
    <property type="entry name" value="GALACTOFURANOSE TRANSPORTER ATP-BINDING PROTEIN YTFR"/>
    <property type="match status" value="1"/>
</dbReference>
<accession>A0ABU7V5V8</accession>
<dbReference type="Proteomes" id="UP001351900">
    <property type="component" value="Unassembled WGS sequence"/>
</dbReference>
<name>A0ABU7V5V8_9MICO</name>
<keyword evidence="1" id="KW-0813">Transport</keyword>
<keyword evidence="7" id="KW-1185">Reference proteome</keyword>
<dbReference type="Pfam" id="PF00005">
    <property type="entry name" value="ABC_tran"/>
    <property type="match status" value="1"/>
</dbReference>
<evidence type="ECO:0000313" key="7">
    <source>
        <dbReference type="Proteomes" id="UP001351900"/>
    </source>
</evidence>
<evidence type="ECO:0000259" key="5">
    <source>
        <dbReference type="Pfam" id="PF00005"/>
    </source>
</evidence>
<dbReference type="EMBL" id="JAZHOV010000004">
    <property type="protein sequence ID" value="MEF2255075.1"/>
    <property type="molecule type" value="Genomic_DNA"/>
</dbReference>
<keyword evidence="4 6" id="KW-0067">ATP-binding</keyword>
<dbReference type="InterPro" id="IPR027417">
    <property type="entry name" value="P-loop_NTPase"/>
</dbReference>
<evidence type="ECO:0000256" key="1">
    <source>
        <dbReference type="ARBA" id="ARBA00022448"/>
    </source>
</evidence>
<evidence type="ECO:0000313" key="6">
    <source>
        <dbReference type="EMBL" id="MEF2255075.1"/>
    </source>
</evidence>
<dbReference type="InterPro" id="IPR003439">
    <property type="entry name" value="ABC_transporter-like_ATP-bd"/>
</dbReference>
<evidence type="ECO:0000256" key="4">
    <source>
        <dbReference type="ARBA" id="ARBA00022840"/>
    </source>
</evidence>
<feature type="domain" description="ABC transporter" evidence="5">
    <location>
        <begin position="30"/>
        <end position="114"/>
    </location>
</feature>
<dbReference type="SUPFAM" id="SSF52540">
    <property type="entry name" value="P-loop containing nucleoside triphosphate hydrolases"/>
    <property type="match status" value="1"/>
</dbReference>
<dbReference type="PANTHER" id="PTHR43790">
    <property type="entry name" value="CARBOHYDRATE TRANSPORT ATP-BINDING PROTEIN MG119-RELATED"/>
    <property type="match status" value="1"/>
</dbReference>
<dbReference type="InterPro" id="IPR050107">
    <property type="entry name" value="ABC_carbohydrate_import_ATPase"/>
</dbReference>
<dbReference type="RefSeq" id="WP_331791445.1">
    <property type="nucleotide sequence ID" value="NZ_BAAAUO010000012.1"/>
</dbReference>
<proteinExistence type="predicted"/>
<comment type="caution">
    <text evidence="6">The sequence shown here is derived from an EMBL/GenBank/DDBJ whole genome shotgun (WGS) entry which is preliminary data.</text>
</comment>
<evidence type="ECO:0000256" key="3">
    <source>
        <dbReference type="ARBA" id="ARBA00022741"/>
    </source>
</evidence>
<reference evidence="6 7" key="1">
    <citation type="submission" date="2024-01" db="EMBL/GenBank/DDBJ databases">
        <title>the genome sequence of strain Microbacterium schleiferi NBRC 15075.</title>
        <authorList>
            <person name="Ding Y."/>
            <person name="Zhang G."/>
        </authorList>
    </citation>
    <scope>NUCLEOTIDE SEQUENCE [LARGE SCALE GENOMIC DNA]</scope>
    <source>
        <strain evidence="6 7">NBRC 15075</strain>
    </source>
</reference>
<protein>
    <submittedName>
        <fullName evidence="6">ATP-binding cassette domain-containing protein</fullName>
    </submittedName>
</protein>
<sequence>MPHQPADAGVPQLTVELRDVGKSFGGLPVLRHVDLTIRPGTVHALVGENGAGKSTLAKIIAGLYSADEGEVLVNGERVSFGSPREALDHGIATIAQELALVPALSVAENVFLGREPRRIGFIGRKRLGAQYRA</sequence>
<gene>
    <name evidence="6" type="ORF">V2V91_07990</name>
</gene>
<dbReference type="Gene3D" id="3.40.50.300">
    <property type="entry name" value="P-loop containing nucleotide triphosphate hydrolases"/>
    <property type="match status" value="1"/>
</dbReference>
<keyword evidence="3" id="KW-0547">Nucleotide-binding</keyword>
<dbReference type="GO" id="GO:0005524">
    <property type="term" value="F:ATP binding"/>
    <property type="evidence" value="ECO:0007669"/>
    <property type="project" value="UniProtKB-KW"/>
</dbReference>
<keyword evidence="2" id="KW-0677">Repeat</keyword>
<evidence type="ECO:0000256" key="2">
    <source>
        <dbReference type="ARBA" id="ARBA00022737"/>
    </source>
</evidence>
<organism evidence="6 7">
    <name type="scientific">Microbacterium schleiferi</name>
    <dbReference type="NCBI Taxonomy" id="69362"/>
    <lineage>
        <taxon>Bacteria</taxon>
        <taxon>Bacillati</taxon>
        <taxon>Actinomycetota</taxon>
        <taxon>Actinomycetes</taxon>
        <taxon>Micrococcales</taxon>
        <taxon>Microbacteriaceae</taxon>
        <taxon>Microbacterium</taxon>
    </lineage>
</organism>